<dbReference type="GO" id="GO:0046872">
    <property type="term" value="F:metal ion binding"/>
    <property type="evidence" value="ECO:0007669"/>
    <property type="project" value="InterPro"/>
</dbReference>
<accession>A0A559K432</accession>
<keyword evidence="3" id="KW-0732">Signal</keyword>
<dbReference type="PRINTS" id="PR00691">
    <property type="entry name" value="ADHESINB"/>
</dbReference>
<evidence type="ECO:0000256" key="1">
    <source>
        <dbReference type="ARBA" id="ARBA00011028"/>
    </source>
</evidence>
<comment type="caution">
    <text evidence="5">The sequence shown here is derived from an EMBL/GenBank/DDBJ whole genome shotgun (WGS) entry which is preliminary data.</text>
</comment>
<dbReference type="RefSeq" id="WP_144852855.1">
    <property type="nucleotide sequence ID" value="NZ_VNJI01000046.1"/>
</dbReference>
<dbReference type="CDD" id="cd01017">
    <property type="entry name" value="AdcA"/>
    <property type="match status" value="1"/>
</dbReference>
<evidence type="ECO:0000313" key="6">
    <source>
        <dbReference type="Proteomes" id="UP000317036"/>
    </source>
</evidence>
<dbReference type="OrthoDB" id="9810636at2"/>
<dbReference type="Pfam" id="PF01297">
    <property type="entry name" value="ZnuA"/>
    <property type="match status" value="1"/>
</dbReference>
<name>A0A559K432_9BACL</name>
<protein>
    <submittedName>
        <fullName evidence="5">Zinc ABC transporter substrate-binding protein</fullName>
    </submittedName>
</protein>
<dbReference type="PROSITE" id="PS51257">
    <property type="entry name" value="PROKAR_LIPOPROTEIN"/>
    <property type="match status" value="1"/>
</dbReference>
<dbReference type="InterPro" id="IPR006129">
    <property type="entry name" value="AdhesinB"/>
</dbReference>
<dbReference type="InterPro" id="IPR050492">
    <property type="entry name" value="Bact_metal-bind_prot9"/>
</dbReference>
<organism evidence="5 6">
    <name type="scientific">Paenibacillus cremeus</name>
    <dbReference type="NCBI Taxonomy" id="2163881"/>
    <lineage>
        <taxon>Bacteria</taxon>
        <taxon>Bacillati</taxon>
        <taxon>Bacillota</taxon>
        <taxon>Bacilli</taxon>
        <taxon>Bacillales</taxon>
        <taxon>Paenibacillaceae</taxon>
        <taxon>Paenibacillus</taxon>
    </lineage>
</organism>
<dbReference type="PANTHER" id="PTHR42953">
    <property type="entry name" value="HIGH-AFFINITY ZINC UPTAKE SYSTEM PROTEIN ZNUA-RELATED"/>
    <property type="match status" value="1"/>
</dbReference>
<evidence type="ECO:0000313" key="5">
    <source>
        <dbReference type="EMBL" id="TVY06898.1"/>
    </source>
</evidence>
<dbReference type="InterPro" id="IPR006128">
    <property type="entry name" value="Lipoprotein_PsaA-like"/>
</dbReference>
<evidence type="ECO:0000256" key="4">
    <source>
        <dbReference type="RuleBase" id="RU003512"/>
    </source>
</evidence>
<gene>
    <name evidence="5" type="ORF">FPZ49_26640</name>
</gene>
<comment type="similarity">
    <text evidence="1 4">Belongs to the bacterial solute-binding protein 9 family.</text>
</comment>
<reference evidence="5 6" key="1">
    <citation type="submission" date="2019-07" db="EMBL/GenBank/DDBJ databases">
        <authorList>
            <person name="Kim J."/>
        </authorList>
    </citation>
    <scope>NUCLEOTIDE SEQUENCE [LARGE SCALE GENOMIC DNA]</scope>
    <source>
        <strain evidence="5 6">JC52</strain>
    </source>
</reference>
<dbReference type="Gene3D" id="3.40.50.1980">
    <property type="entry name" value="Nitrogenase molybdenum iron protein domain"/>
    <property type="match status" value="2"/>
</dbReference>
<dbReference type="InterPro" id="IPR006127">
    <property type="entry name" value="ZnuA-like"/>
</dbReference>
<evidence type="ECO:0000256" key="3">
    <source>
        <dbReference type="ARBA" id="ARBA00022729"/>
    </source>
</evidence>
<dbReference type="GO" id="GO:0007155">
    <property type="term" value="P:cell adhesion"/>
    <property type="evidence" value="ECO:0007669"/>
    <property type="project" value="InterPro"/>
</dbReference>
<dbReference type="Proteomes" id="UP000317036">
    <property type="component" value="Unassembled WGS sequence"/>
</dbReference>
<dbReference type="PRINTS" id="PR00690">
    <property type="entry name" value="ADHESNFAMILY"/>
</dbReference>
<dbReference type="PANTHER" id="PTHR42953:SF3">
    <property type="entry name" value="HIGH-AFFINITY ZINC UPTAKE SYSTEM PROTEIN ZNUA"/>
    <property type="match status" value="1"/>
</dbReference>
<evidence type="ECO:0000256" key="2">
    <source>
        <dbReference type="ARBA" id="ARBA00022448"/>
    </source>
</evidence>
<keyword evidence="2 4" id="KW-0813">Transport</keyword>
<dbReference type="AlphaFoldDB" id="A0A559K432"/>
<keyword evidence="6" id="KW-1185">Reference proteome</keyword>
<dbReference type="EMBL" id="VNJI01000046">
    <property type="protein sequence ID" value="TVY06898.1"/>
    <property type="molecule type" value="Genomic_DNA"/>
</dbReference>
<proteinExistence type="inferred from homology"/>
<dbReference type="SUPFAM" id="SSF53807">
    <property type="entry name" value="Helical backbone' metal receptor"/>
    <property type="match status" value="1"/>
</dbReference>
<sequence>MDFSINKAIIASAVISLTLIGCSAVTTNTSSPSGEKRLKVVTTFYPMYEFTKQIAGDNADVIALIPAGAEPHDWEPTAKDMKQVQEADVFVYNGAGVENWVDKALNSINKEKVAVVEASKGIELMEGIEEDEEDGHKAEAKASKEPEKVMDPHVWLDPVLAQKEVQSIEAALEKVDPTHLDTYKKNADAYITKLQELDKAFKDGLSNVKRKEFVTQHAAFAYMAKRYGLTQVPIAGLSPEEEPKAAQMAEIINFAKENKVKTIFFETLVAPKVAQTIAKEIGAKTSVLNPIEGLTDEDKKQKLDYIGIMKQNMNALKTALNE</sequence>
<dbReference type="GO" id="GO:0030001">
    <property type="term" value="P:metal ion transport"/>
    <property type="evidence" value="ECO:0007669"/>
    <property type="project" value="InterPro"/>
</dbReference>